<reference evidence="1 2" key="1">
    <citation type="journal article" date="2015" name="Int. J. Syst. Evol. Microbiol.">
        <title>Flavisolibacter ginsenosidimutans sp. nov., with ginsenoside-converting activity isolated from soil used for cultivating ginseng.</title>
        <authorList>
            <person name="Zhao Y."/>
            <person name="Liu Q."/>
            <person name="Kang M.S."/>
            <person name="Jin F."/>
            <person name="Yu H."/>
            <person name="Im W.T."/>
        </authorList>
    </citation>
    <scope>NUCLEOTIDE SEQUENCE [LARGE SCALE GENOMIC DNA]</scope>
    <source>
        <strain evidence="1 2">Gsoil 636</strain>
    </source>
</reference>
<protein>
    <submittedName>
        <fullName evidence="1">Class I SAM-dependent methyltransferase</fullName>
    </submittedName>
</protein>
<keyword evidence="1" id="KW-0489">Methyltransferase</keyword>
<dbReference type="InterPro" id="IPR029063">
    <property type="entry name" value="SAM-dependent_MTases_sf"/>
</dbReference>
<dbReference type="GO" id="GO:0032259">
    <property type="term" value="P:methylation"/>
    <property type="evidence" value="ECO:0007669"/>
    <property type="project" value="UniProtKB-KW"/>
</dbReference>
<organism evidence="1 2">
    <name type="scientific">Flavisolibacter ginsenosidimutans</name>
    <dbReference type="NCBI Taxonomy" id="661481"/>
    <lineage>
        <taxon>Bacteria</taxon>
        <taxon>Pseudomonadati</taxon>
        <taxon>Bacteroidota</taxon>
        <taxon>Chitinophagia</taxon>
        <taxon>Chitinophagales</taxon>
        <taxon>Chitinophagaceae</taxon>
        <taxon>Flavisolibacter</taxon>
    </lineage>
</organism>
<dbReference type="Proteomes" id="UP000321204">
    <property type="component" value="Chromosome"/>
</dbReference>
<dbReference type="GO" id="GO:0008168">
    <property type="term" value="F:methyltransferase activity"/>
    <property type="evidence" value="ECO:0007669"/>
    <property type="project" value="UniProtKB-KW"/>
</dbReference>
<keyword evidence="2" id="KW-1185">Reference proteome</keyword>
<dbReference type="SUPFAM" id="SSF53335">
    <property type="entry name" value="S-adenosyl-L-methionine-dependent methyltransferases"/>
    <property type="match status" value="1"/>
</dbReference>
<accession>A0A5B8ULP4</accession>
<dbReference type="OrthoDB" id="1524727at2"/>
<keyword evidence="1" id="KW-0808">Transferase</keyword>
<gene>
    <name evidence="1" type="ORF">FSB75_16090</name>
</gene>
<dbReference type="KEGG" id="fgg:FSB75_16090"/>
<evidence type="ECO:0000313" key="2">
    <source>
        <dbReference type="Proteomes" id="UP000321204"/>
    </source>
</evidence>
<sequence>MNADYIGSELELFQYAVNWKKYFSSFFRPYVRGRVAEVGAGMGANVLFLLNASVAEYLCVEPDAKLATAIGKKIAAGELPTLCSVKQGFLEETANAFDTVVYIDVLEHIEDDRGEIGKAAACLKPGGYLCVLVPANPGDYTDFDKAIGHFRRYTKKTLVSAVAPSLQIEWCHYLDFFGSVASKTNKLFLKQSYPTKKQVLFWDRFLVPVSKLLDKPTGYRHGKSLLLVARKRD</sequence>
<evidence type="ECO:0000313" key="1">
    <source>
        <dbReference type="EMBL" id="QEC57356.1"/>
    </source>
</evidence>
<dbReference type="CDD" id="cd02440">
    <property type="entry name" value="AdoMet_MTases"/>
    <property type="match status" value="1"/>
</dbReference>
<dbReference type="EMBL" id="CP042433">
    <property type="protein sequence ID" value="QEC57356.1"/>
    <property type="molecule type" value="Genomic_DNA"/>
</dbReference>
<dbReference type="Pfam" id="PF13489">
    <property type="entry name" value="Methyltransf_23"/>
    <property type="match status" value="1"/>
</dbReference>
<dbReference type="RefSeq" id="WP_146789581.1">
    <property type="nucleotide sequence ID" value="NZ_BAABIO010000003.1"/>
</dbReference>
<name>A0A5B8ULP4_9BACT</name>
<proteinExistence type="predicted"/>
<dbReference type="AlphaFoldDB" id="A0A5B8ULP4"/>
<dbReference type="Gene3D" id="3.40.50.150">
    <property type="entry name" value="Vaccinia Virus protein VP39"/>
    <property type="match status" value="1"/>
</dbReference>